<dbReference type="Proteomes" id="UP000002412">
    <property type="component" value="Chromosome"/>
</dbReference>
<dbReference type="EMBL" id="CP000720">
    <property type="protein sequence ID" value="ABS49308.1"/>
    <property type="molecule type" value="Genomic_DNA"/>
</dbReference>
<sequence>MVISLFIDYFCNKSVLFLHKSEGKKSGFCKKNKAVILTALNTHDYRCGLFFLLAAV</sequence>
<dbReference type="AlphaFoldDB" id="A0A0U1R241"/>
<reference evidence="1 2" key="1">
    <citation type="journal article" date="2007" name="PLoS Genet.">
        <title>The complete genome sequence of Yersinia pseudotuberculosis IP31758, the causative agent of Far East scarlet-like fever.</title>
        <authorList>
            <person name="Eppinger M."/>
            <person name="Rosovitz M.J."/>
            <person name="Fricke W.F."/>
            <person name="Rasko D.A."/>
            <person name="Kokorina G."/>
            <person name="Fayolle C."/>
            <person name="Lindler L.E."/>
            <person name="Carniel E."/>
            <person name="Ravel J."/>
        </authorList>
    </citation>
    <scope>NUCLEOTIDE SEQUENCE [LARGE SCALE GENOMIC DNA]</scope>
    <source>
        <strain evidence="1 2">IP 31758</strain>
    </source>
</reference>
<proteinExistence type="predicted"/>
<accession>A0A0U1R241</accession>
<organism evidence="1 2">
    <name type="scientific">Yersinia pseudotuberculosis serotype O:1b (strain IP 31758)</name>
    <dbReference type="NCBI Taxonomy" id="349747"/>
    <lineage>
        <taxon>Bacteria</taxon>
        <taxon>Pseudomonadati</taxon>
        <taxon>Pseudomonadota</taxon>
        <taxon>Gammaproteobacteria</taxon>
        <taxon>Enterobacterales</taxon>
        <taxon>Yersiniaceae</taxon>
        <taxon>Yersinia</taxon>
    </lineage>
</organism>
<evidence type="ECO:0000313" key="2">
    <source>
        <dbReference type="Proteomes" id="UP000002412"/>
    </source>
</evidence>
<protein>
    <submittedName>
        <fullName evidence="1">Uncharacterized protein</fullName>
    </submittedName>
</protein>
<dbReference type="HOGENOM" id="CLU_3013406_0_0_6"/>
<evidence type="ECO:0000313" key="1">
    <source>
        <dbReference type="EMBL" id="ABS49308.1"/>
    </source>
</evidence>
<name>A0A0U1R241_YERP3</name>
<dbReference type="KEGG" id="ypi:YpsIP31758_4156"/>
<gene>
    <name evidence="1" type="ordered locus">YpsIP31758_4156</name>
</gene>